<evidence type="ECO:0000313" key="1">
    <source>
        <dbReference type="EMBL" id="OJT04342.1"/>
    </source>
</evidence>
<name>A0A1M2V9W8_TRAPU</name>
<protein>
    <submittedName>
        <fullName evidence="1">Uncharacterized protein</fullName>
    </submittedName>
</protein>
<evidence type="ECO:0000313" key="2">
    <source>
        <dbReference type="Proteomes" id="UP000184267"/>
    </source>
</evidence>
<comment type="caution">
    <text evidence="1">The sequence shown here is derived from an EMBL/GenBank/DDBJ whole genome shotgun (WGS) entry which is preliminary data.</text>
</comment>
<keyword evidence="2" id="KW-1185">Reference proteome</keyword>
<dbReference type="EMBL" id="MNAD01001548">
    <property type="protein sequence ID" value="OJT04342.1"/>
    <property type="molecule type" value="Genomic_DNA"/>
</dbReference>
<gene>
    <name evidence="1" type="ORF">TRAPUB_4976</name>
</gene>
<dbReference type="Proteomes" id="UP000184267">
    <property type="component" value="Unassembled WGS sequence"/>
</dbReference>
<accession>A0A1M2V9W8</accession>
<organism evidence="1 2">
    <name type="scientific">Trametes pubescens</name>
    <name type="common">White-rot fungus</name>
    <dbReference type="NCBI Taxonomy" id="154538"/>
    <lineage>
        <taxon>Eukaryota</taxon>
        <taxon>Fungi</taxon>
        <taxon>Dikarya</taxon>
        <taxon>Basidiomycota</taxon>
        <taxon>Agaricomycotina</taxon>
        <taxon>Agaricomycetes</taxon>
        <taxon>Polyporales</taxon>
        <taxon>Polyporaceae</taxon>
        <taxon>Trametes</taxon>
    </lineage>
</organism>
<reference evidence="1 2" key="1">
    <citation type="submission" date="2016-10" db="EMBL/GenBank/DDBJ databases">
        <title>Genome sequence of the basidiomycete white-rot fungus Trametes pubescens.</title>
        <authorList>
            <person name="Makela M.R."/>
            <person name="Granchi Z."/>
            <person name="Peng M."/>
            <person name="De Vries R.P."/>
            <person name="Grigoriev I."/>
            <person name="Riley R."/>
            <person name="Hilden K."/>
        </authorList>
    </citation>
    <scope>NUCLEOTIDE SEQUENCE [LARGE SCALE GENOMIC DNA]</scope>
    <source>
        <strain evidence="1 2">FBCC735</strain>
    </source>
</reference>
<dbReference type="AlphaFoldDB" id="A0A1M2V9W8"/>
<proteinExistence type="predicted"/>
<sequence>MNGMRDSTQGKPMDIHGCAGGSGRRLQAFGRGCRPVVKVSYWLAVGMHL</sequence>